<proteinExistence type="predicted"/>
<evidence type="ECO:0000256" key="1">
    <source>
        <dbReference type="SAM" id="MobiDB-lite"/>
    </source>
</evidence>
<reference evidence="2 3" key="1">
    <citation type="journal article" date="2019" name="Int. J. Syst. Evol. Microbiol.">
        <title>The Global Catalogue of Microorganisms (GCM) 10K type strain sequencing project: providing services to taxonomists for standard genome sequencing and annotation.</title>
        <authorList>
            <consortium name="The Broad Institute Genomics Platform"/>
            <consortium name="The Broad Institute Genome Sequencing Center for Infectious Disease"/>
            <person name="Wu L."/>
            <person name="Ma J."/>
        </authorList>
    </citation>
    <scope>NUCLEOTIDE SEQUENCE [LARGE SCALE GENOMIC DNA]</scope>
    <source>
        <strain evidence="2 3">JCM 3380</strain>
    </source>
</reference>
<organism evidence="2 3">
    <name type="scientific">Saccharothrix mutabilis subsp. mutabilis</name>
    <dbReference type="NCBI Taxonomy" id="66855"/>
    <lineage>
        <taxon>Bacteria</taxon>
        <taxon>Bacillati</taxon>
        <taxon>Actinomycetota</taxon>
        <taxon>Actinomycetes</taxon>
        <taxon>Pseudonocardiales</taxon>
        <taxon>Pseudonocardiaceae</taxon>
        <taxon>Saccharothrix</taxon>
    </lineage>
</organism>
<dbReference type="Proteomes" id="UP001500416">
    <property type="component" value="Unassembled WGS sequence"/>
</dbReference>
<protein>
    <submittedName>
        <fullName evidence="2">Uncharacterized protein</fullName>
    </submittedName>
</protein>
<evidence type="ECO:0000313" key="2">
    <source>
        <dbReference type="EMBL" id="GAA0253431.1"/>
    </source>
</evidence>
<name>A0ABN0UKB3_9PSEU</name>
<comment type="caution">
    <text evidence="2">The sequence shown here is derived from an EMBL/GenBank/DDBJ whole genome shotgun (WGS) entry which is preliminary data.</text>
</comment>
<gene>
    <name evidence="2" type="ORF">GCM10010492_62610</name>
</gene>
<keyword evidence="3" id="KW-1185">Reference proteome</keyword>
<feature type="region of interest" description="Disordered" evidence="1">
    <location>
        <begin position="76"/>
        <end position="104"/>
    </location>
</feature>
<sequence>MAVATTGSPGATSTAWSAGPVLNVTGLGGGVEDVLVPATVEPLSVAPLAVHPAATTATNPTANALSVPRRTDIPVASLPLTTPHRVSPYKVTPGGLTSLPEMPDRYAREVPLG</sequence>
<dbReference type="EMBL" id="BAAABU010000021">
    <property type="protein sequence ID" value="GAA0253431.1"/>
    <property type="molecule type" value="Genomic_DNA"/>
</dbReference>
<evidence type="ECO:0000313" key="3">
    <source>
        <dbReference type="Proteomes" id="UP001500416"/>
    </source>
</evidence>
<accession>A0ABN0UKB3</accession>